<name>A0ABN6S8J4_9BACT</name>
<sequence length="316" mass="34282">MTKEVFIHEKALCETDKIGEGSMVWAFAHILCGAIIGEECNICDGVFIENDVVLGDRVTVKCGVQLWDGVKVASDVFIGPNVTFSNDKFPRSKAIPEEFARTNISQGASLGANATILPGITIGVNAMVGAGAVVTKDVPANAVVVGNPAKIISYNVGSRAIGFEADSSTVLGNNPLNEKIVLPINDCEIWPLPAFNDMRGSLMAVESQKDMPFKPERTFFVHDVPNDKVRGEHAHKECSQFLIAVSGSLSVVIDDGKNRVEVRLDSPSKGLYMPAGTWGVQYKFSKDAVLCVFASHAYDGKDYIRDYVEFKEYVGR</sequence>
<dbReference type="Gene3D" id="2.60.120.10">
    <property type="entry name" value="Jelly Rolls"/>
    <property type="match status" value="1"/>
</dbReference>
<keyword evidence="7" id="KW-1185">Reference proteome</keyword>
<comment type="similarity">
    <text evidence="1">Belongs to the transferase hexapeptide repeat family.</text>
</comment>
<evidence type="ECO:0000256" key="2">
    <source>
        <dbReference type="ARBA" id="ARBA00022679"/>
    </source>
</evidence>
<accession>A0ABN6S8J4</accession>
<evidence type="ECO:0000256" key="3">
    <source>
        <dbReference type="ARBA" id="ARBA00022737"/>
    </source>
</evidence>
<dbReference type="GO" id="GO:0016853">
    <property type="term" value="F:isomerase activity"/>
    <property type="evidence" value="ECO:0007669"/>
    <property type="project" value="UniProtKB-KW"/>
</dbReference>
<dbReference type="SUPFAM" id="SSF51161">
    <property type="entry name" value="Trimeric LpxA-like enzymes"/>
    <property type="match status" value="1"/>
</dbReference>
<evidence type="ECO:0000256" key="4">
    <source>
        <dbReference type="ARBA" id="ARBA00023315"/>
    </source>
</evidence>
<dbReference type="Gene3D" id="2.160.10.10">
    <property type="entry name" value="Hexapeptide repeat proteins"/>
    <property type="match status" value="1"/>
</dbReference>
<dbReference type="Pfam" id="PF05523">
    <property type="entry name" value="FdtA"/>
    <property type="match status" value="1"/>
</dbReference>
<dbReference type="CDD" id="cd03358">
    <property type="entry name" value="LbH_WxcM_N_like"/>
    <property type="match status" value="1"/>
</dbReference>
<dbReference type="SUPFAM" id="SSF51182">
    <property type="entry name" value="RmlC-like cupins"/>
    <property type="match status" value="1"/>
</dbReference>
<evidence type="ECO:0000259" key="5">
    <source>
        <dbReference type="Pfam" id="PF05523"/>
    </source>
</evidence>
<dbReference type="Pfam" id="PF00132">
    <property type="entry name" value="Hexapep"/>
    <property type="match status" value="1"/>
</dbReference>
<keyword evidence="2" id="KW-0808">Transferase</keyword>
<proteinExistence type="inferred from homology"/>
<dbReference type="Pfam" id="PF14602">
    <property type="entry name" value="Hexapep_2"/>
    <property type="match status" value="1"/>
</dbReference>
<gene>
    <name evidence="6" type="ORF">SYK_28210</name>
</gene>
<feature type="domain" description="Sugar 3,4-ketoisomerase QdtA cupin" evidence="5">
    <location>
        <begin position="186"/>
        <end position="314"/>
    </location>
</feature>
<dbReference type="InterPro" id="IPR011004">
    <property type="entry name" value="Trimer_LpxA-like_sf"/>
</dbReference>
<dbReference type="RefSeq" id="WP_281760958.1">
    <property type="nucleotide sequence ID" value="NZ_AP026709.1"/>
</dbReference>
<keyword evidence="4" id="KW-0012">Acyltransferase</keyword>
<dbReference type="InterPro" id="IPR001451">
    <property type="entry name" value="Hexapep"/>
</dbReference>
<evidence type="ECO:0000256" key="1">
    <source>
        <dbReference type="ARBA" id="ARBA00007274"/>
    </source>
</evidence>
<organism evidence="6 7">
    <name type="scientific">Pseudodesulfovibrio nedwellii</name>
    <dbReference type="NCBI Taxonomy" id="2973072"/>
    <lineage>
        <taxon>Bacteria</taxon>
        <taxon>Pseudomonadati</taxon>
        <taxon>Thermodesulfobacteriota</taxon>
        <taxon>Desulfovibrionia</taxon>
        <taxon>Desulfovibrionales</taxon>
        <taxon>Desulfovibrionaceae</taxon>
    </lineage>
</organism>
<dbReference type="InterPro" id="IPR014710">
    <property type="entry name" value="RmlC-like_jellyroll"/>
</dbReference>
<reference evidence="6 7" key="1">
    <citation type="submission" date="2022-08" db="EMBL/GenBank/DDBJ databases">
        <title>Genome Sequence of the sulphate-reducing bacterium, Pseudodesulfovibrio sp. SYK.</title>
        <authorList>
            <person name="Kondo R."/>
            <person name="Kataoka T."/>
        </authorList>
    </citation>
    <scope>NUCLEOTIDE SEQUENCE [LARGE SCALE GENOMIC DNA]</scope>
    <source>
        <strain evidence="6 7">SYK</strain>
    </source>
</reference>
<dbReference type="EMBL" id="AP026709">
    <property type="protein sequence ID" value="BDQ38461.1"/>
    <property type="molecule type" value="Genomic_DNA"/>
</dbReference>
<dbReference type="InterPro" id="IPR050179">
    <property type="entry name" value="Trans_hexapeptide_repeat"/>
</dbReference>
<dbReference type="InterPro" id="IPR011051">
    <property type="entry name" value="RmlC_Cupin_sf"/>
</dbReference>
<dbReference type="InterPro" id="IPR008894">
    <property type="entry name" value="QdtA_cupin_dom"/>
</dbReference>
<evidence type="ECO:0000313" key="7">
    <source>
        <dbReference type="Proteomes" id="UP001317742"/>
    </source>
</evidence>
<dbReference type="PANTHER" id="PTHR43300">
    <property type="entry name" value="ACETYLTRANSFERASE"/>
    <property type="match status" value="1"/>
</dbReference>
<protein>
    <submittedName>
        <fullName evidence="6">Isomerase</fullName>
    </submittedName>
</protein>
<dbReference type="InterPro" id="IPR018357">
    <property type="entry name" value="Hexapep_transf_CS"/>
</dbReference>
<dbReference type="PROSITE" id="PS00101">
    <property type="entry name" value="HEXAPEP_TRANSFERASES"/>
    <property type="match status" value="1"/>
</dbReference>
<dbReference type="PANTHER" id="PTHR43300:SF4">
    <property type="entry name" value="ACYL-[ACYL-CARRIER-PROTEIN]--UDP-N-ACETYLGLUCOSAMINE O-ACYLTRANSFERASE"/>
    <property type="match status" value="1"/>
</dbReference>
<dbReference type="Proteomes" id="UP001317742">
    <property type="component" value="Chromosome"/>
</dbReference>
<keyword evidence="6" id="KW-0413">Isomerase</keyword>
<dbReference type="CDD" id="cd20292">
    <property type="entry name" value="cupin_QdtA-like"/>
    <property type="match status" value="1"/>
</dbReference>
<keyword evidence="3" id="KW-0677">Repeat</keyword>
<evidence type="ECO:0000313" key="6">
    <source>
        <dbReference type="EMBL" id="BDQ38461.1"/>
    </source>
</evidence>